<proteinExistence type="predicted"/>
<reference evidence="1" key="2">
    <citation type="submission" date="2025-08" db="UniProtKB">
        <authorList>
            <consortium name="Ensembl"/>
        </authorList>
    </citation>
    <scope>IDENTIFICATION</scope>
</reference>
<protein>
    <submittedName>
        <fullName evidence="1">Carnitine palmitoyltransferase 1C</fullName>
    </submittedName>
</protein>
<organism evidence="1">
    <name type="scientific">Ovis aries</name>
    <name type="common">Sheep</name>
    <dbReference type="NCBI Taxonomy" id="9940"/>
    <lineage>
        <taxon>Eukaryota</taxon>
        <taxon>Metazoa</taxon>
        <taxon>Chordata</taxon>
        <taxon>Craniata</taxon>
        <taxon>Vertebrata</taxon>
        <taxon>Euteleostomi</taxon>
        <taxon>Mammalia</taxon>
        <taxon>Eutheria</taxon>
        <taxon>Laurasiatheria</taxon>
        <taxon>Artiodactyla</taxon>
        <taxon>Ruminantia</taxon>
        <taxon>Pecora</taxon>
        <taxon>Bovidae</taxon>
        <taxon>Caprinae</taxon>
        <taxon>Ovis</taxon>
    </lineage>
</organism>
<reference evidence="1" key="1">
    <citation type="submission" date="2020-11" db="EMBL/GenBank/DDBJ databases">
        <authorList>
            <person name="Davenport K.M."/>
            <person name="Bickhart D.M."/>
            <person name="Smith T.P.L."/>
            <person name="Murdoch B.M."/>
            <person name="Rosen B.D."/>
        </authorList>
    </citation>
    <scope>NUCLEOTIDE SEQUENCE [LARGE SCALE GENOMIC DNA]</scope>
    <source>
        <strain evidence="1">OAR_USU_Benz2616</strain>
    </source>
</reference>
<accession>A0AC11DAU7</accession>
<sequence length="105" mass="11596">MAEAHQAVGFRPSLTSDAGEVELGAPVLHEICLSGLRSWKRHLSRFWVTQLPRCRSRGTPGRIRSLALEPVLTPHYPGLLFQNMVSVLMPKSCCELHAEGHLGQA</sequence>
<gene>
    <name evidence="1" type="primary">CPT1C</name>
</gene>
<evidence type="ECO:0000313" key="1">
    <source>
        <dbReference type="Ensembl" id="ENSOARP00020042989.1"/>
    </source>
</evidence>
<reference evidence="1" key="3">
    <citation type="submission" date="2025-09" db="UniProtKB">
        <authorList>
            <consortium name="Ensembl"/>
        </authorList>
    </citation>
    <scope>IDENTIFICATION</scope>
</reference>
<dbReference type="Ensembl" id="ENSOART00020056494.1">
    <property type="protein sequence ID" value="ENSOARP00020042989.1"/>
    <property type="gene ID" value="ENSOARG00020010351.2"/>
</dbReference>
<name>A0AC11DAU7_SHEEP</name>